<dbReference type="AlphaFoldDB" id="A0AAN9HUX2"/>
<evidence type="ECO:0000313" key="2">
    <source>
        <dbReference type="EMBL" id="KAK7253115.1"/>
    </source>
</evidence>
<dbReference type="NCBIfam" id="TIGR01640">
    <property type="entry name" value="F_box_assoc_1"/>
    <property type="match status" value="1"/>
</dbReference>
<name>A0AAN9HUX2_CROPI</name>
<dbReference type="PROSITE" id="PS50181">
    <property type="entry name" value="FBOX"/>
    <property type="match status" value="1"/>
</dbReference>
<dbReference type="InterPro" id="IPR036047">
    <property type="entry name" value="F-box-like_dom_sf"/>
</dbReference>
<dbReference type="InterPro" id="IPR006527">
    <property type="entry name" value="F-box-assoc_dom_typ1"/>
</dbReference>
<dbReference type="Proteomes" id="UP001372338">
    <property type="component" value="Unassembled WGS sequence"/>
</dbReference>
<reference evidence="2 3" key="1">
    <citation type="submission" date="2024-01" db="EMBL/GenBank/DDBJ databases">
        <title>The genomes of 5 underutilized Papilionoideae crops provide insights into root nodulation and disease resistanc.</title>
        <authorList>
            <person name="Yuan L."/>
        </authorList>
    </citation>
    <scope>NUCLEOTIDE SEQUENCE [LARGE SCALE GENOMIC DNA]</scope>
    <source>
        <strain evidence="2">ZHUSHIDOU_FW_LH</strain>
        <tissue evidence="2">Leaf</tissue>
    </source>
</reference>
<dbReference type="PANTHER" id="PTHR31672">
    <property type="entry name" value="BNACNNG10540D PROTEIN"/>
    <property type="match status" value="1"/>
</dbReference>
<dbReference type="SMART" id="SM00256">
    <property type="entry name" value="FBOX"/>
    <property type="match status" value="1"/>
</dbReference>
<dbReference type="Gene3D" id="1.20.1280.50">
    <property type="match status" value="1"/>
</dbReference>
<sequence length="396" mass="45331">MSDYIPTEMVAQILFHLPPKNVVSMTAVCKAWYALITHPSFVHRYLLHHSNPDLLLLKYRDPNHPNQPEFIFPLCYDLSPRNPNPNPNPNPPFSNLVSACNGLLCFKNTNYQRVICNPVVRRFIRLPEVSYDQPLHPSVVSCGLSDRRIPSMKDFHALGFDSSNSDYKLIRLAWFSESKYRQNAQIFHWVEVYSVATGVWRYLPPFLEASYTDMAMAHWLAFREGEGNDDLGGYFILSFDFHSETFAEIPLPLTLAQFPHHSRLMSVVEGSPLSVCCRGGLDPNTCDIWEMREYGDPGSWTLAHTFNLPLMDLDPAEFPIPLLQLRMSGVRIRNTDEAAFLLVFNGVCVYHLDVGTLTLTQLQIGVAVEPVRWHLPTWYYSESLALLDKQDGFDIY</sequence>
<dbReference type="Pfam" id="PF07734">
    <property type="entry name" value="FBA_1"/>
    <property type="match status" value="1"/>
</dbReference>
<dbReference type="SUPFAM" id="SSF81383">
    <property type="entry name" value="F-box domain"/>
    <property type="match status" value="1"/>
</dbReference>
<dbReference type="InterPro" id="IPR050796">
    <property type="entry name" value="SCF_F-box_component"/>
</dbReference>
<proteinExistence type="predicted"/>
<dbReference type="EMBL" id="JAYWIO010000007">
    <property type="protein sequence ID" value="KAK7253115.1"/>
    <property type="molecule type" value="Genomic_DNA"/>
</dbReference>
<protein>
    <recommendedName>
        <fullName evidence="1">F-box domain-containing protein</fullName>
    </recommendedName>
</protein>
<dbReference type="PANTHER" id="PTHR31672:SF13">
    <property type="entry name" value="F-BOX PROTEIN CPR30-LIKE"/>
    <property type="match status" value="1"/>
</dbReference>
<organism evidence="2 3">
    <name type="scientific">Crotalaria pallida</name>
    <name type="common">Smooth rattlebox</name>
    <name type="synonym">Crotalaria striata</name>
    <dbReference type="NCBI Taxonomy" id="3830"/>
    <lineage>
        <taxon>Eukaryota</taxon>
        <taxon>Viridiplantae</taxon>
        <taxon>Streptophyta</taxon>
        <taxon>Embryophyta</taxon>
        <taxon>Tracheophyta</taxon>
        <taxon>Spermatophyta</taxon>
        <taxon>Magnoliopsida</taxon>
        <taxon>eudicotyledons</taxon>
        <taxon>Gunneridae</taxon>
        <taxon>Pentapetalae</taxon>
        <taxon>rosids</taxon>
        <taxon>fabids</taxon>
        <taxon>Fabales</taxon>
        <taxon>Fabaceae</taxon>
        <taxon>Papilionoideae</taxon>
        <taxon>50 kb inversion clade</taxon>
        <taxon>genistoids sensu lato</taxon>
        <taxon>core genistoids</taxon>
        <taxon>Crotalarieae</taxon>
        <taxon>Crotalaria</taxon>
    </lineage>
</organism>
<accession>A0AAN9HUX2</accession>
<gene>
    <name evidence="2" type="ORF">RIF29_37554</name>
</gene>
<evidence type="ECO:0000313" key="3">
    <source>
        <dbReference type="Proteomes" id="UP001372338"/>
    </source>
</evidence>
<evidence type="ECO:0000259" key="1">
    <source>
        <dbReference type="PROSITE" id="PS50181"/>
    </source>
</evidence>
<feature type="domain" description="F-box" evidence="1">
    <location>
        <begin position="1"/>
        <end position="45"/>
    </location>
</feature>
<dbReference type="InterPro" id="IPR001810">
    <property type="entry name" value="F-box_dom"/>
</dbReference>
<dbReference type="InterPro" id="IPR017451">
    <property type="entry name" value="F-box-assoc_interact_dom"/>
</dbReference>
<comment type="caution">
    <text evidence="2">The sequence shown here is derived from an EMBL/GenBank/DDBJ whole genome shotgun (WGS) entry which is preliminary data.</text>
</comment>
<keyword evidence="3" id="KW-1185">Reference proteome</keyword>
<dbReference type="Pfam" id="PF12937">
    <property type="entry name" value="F-box-like"/>
    <property type="match status" value="1"/>
</dbReference>